<dbReference type="EMBL" id="VDMD01000016">
    <property type="protein sequence ID" value="TRM61657.1"/>
    <property type="molecule type" value="Genomic_DNA"/>
</dbReference>
<dbReference type="AlphaFoldDB" id="A0A550CA31"/>
<keyword evidence="2" id="KW-1185">Reference proteome</keyword>
<evidence type="ECO:0000313" key="1">
    <source>
        <dbReference type="EMBL" id="TRM61657.1"/>
    </source>
</evidence>
<protein>
    <submittedName>
        <fullName evidence="1">Uncharacterized protein</fullName>
    </submittedName>
</protein>
<sequence length="441" mass="49410">MAQCSFPHSFSDKSTPQQAGFAWENDAAARCPSALPIDIVNFDALSINVSAEVETRPAGVPAPPSRFMIPASANALEGADKSSTLERRRVCFFHRLPTELLCAIFILCGKIDDLSAHPRDPRMDPYSICVKVAPYCRTVYFLGRVCARWLSVTRGCPQLWTMVDLPFPQKRDVTVLALCLRYSAGLPMTLHINDNRLYTDRRRNIDACRRFMRMVASNAHRWVGIHIYIRQESPKVSDIFEPLYSLPTGSFASLEHATIRPGWRFIDDSTEAAALRLWDTFYTSSLLRTAHWALVPVRAPAPVLEQLTHVGVHVILAEDVMDLLRACPRLEVFQGTVVPPSNVIPGRNDGYLIPIVTTPIILSHIRILVLSGMYDWTHLFDGLSTPLLDRLEMCNTGIQANTIESMLSRSRAQLVMLALRHTYYGNVEQTVALLRGLHSGS</sequence>
<name>A0A550CA31_9AGAR</name>
<reference evidence="1 2" key="1">
    <citation type="journal article" date="2019" name="New Phytol.">
        <title>Comparative genomics reveals unique wood-decay strategies and fruiting body development in the Schizophyllaceae.</title>
        <authorList>
            <person name="Almasi E."/>
            <person name="Sahu N."/>
            <person name="Krizsan K."/>
            <person name="Balint B."/>
            <person name="Kovacs G.M."/>
            <person name="Kiss B."/>
            <person name="Cseklye J."/>
            <person name="Drula E."/>
            <person name="Henrissat B."/>
            <person name="Nagy I."/>
            <person name="Chovatia M."/>
            <person name="Adam C."/>
            <person name="LaButti K."/>
            <person name="Lipzen A."/>
            <person name="Riley R."/>
            <person name="Grigoriev I.V."/>
            <person name="Nagy L.G."/>
        </authorList>
    </citation>
    <scope>NUCLEOTIDE SEQUENCE [LARGE SCALE GENOMIC DNA]</scope>
    <source>
        <strain evidence="1 2">NL-1724</strain>
    </source>
</reference>
<organism evidence="1 2">
    <name type="scientific">Schizophyllum amplum</name>
    <dbReference type="NCBI Taxonomy" id="97359"/>
    <lineage>
        <taxon>Eukaryota</taxon>
        <taxon>Fungi</taxon>
        <taxon>Dikarya</taxon>
        <taxon>Basidiomycota</taxon>
        <taxon>Agaricomycotina</taxon>
        <taxon>Agaricomycetes</taxon>
        <taxon>Agaricomycetidae</taxon>
        <taxon>Agaricales</taxon>
        <taxon>Schizophyllaceae</taxon>
        <taxon>Schizophyllum</taxon>
    </lineage>
</organism>
<accession>A0A550CA31</accession>
<dbReference type="Proteomes" id="UP000320762">
    <property type="component" value="Unassembled WGS sequence"/>
</dbReference>
<evidence type="ECO:0000313" key="2">
    <source>
        <dbReference type="Proteomes" id="UP000320762"/>
    </source>
</evidence>
<proteinExistence type="predicted"/>
<comment type="caution">
    <text evidence="1">The sequence shown here is derived from an EMBL/GenBank/DDBJ whole genome shotgun (WGS) entry which is preliminary data.</text>
</comment>
<gene>
    <name evidence="1" type="ORF">BD626DRAFT_631751</name>
</gene>
<dbReference type="OrthoDB" id="2919606at2759"/>